<dbReference type="EMBL" id="DYZL01000105">
    <property type="protein sequence ID" value="HJH43184.1"/>
    <property type="molecule type" value="Genomic_DNA"/>
</dbReference>
<proteinExistence type="predicted"/>
<feature type="transmembrane region" description="Helical" evidence="1">
    <location>
        <begin position="6"/>
        <end position="24"/>
    </location>
</feature>
<accession>A0A9D2VK97</accession>
<evidence type="ECO:0000256" key="1">
    <source>
        <dbReference type="SAM" id="Phobius"/>
    </source>
</evidence>
<keyword evidence="1" id="KW-0812">Transmembrane</keyword>
<dbReference type="RefSeq" id="WP_129589959.1">
    <property type="nucleotide sequence ID" value="NZ_PPEL01000101.1"/>
</dbReference>
<dbReference type="AlphaFoldDB" id="A0A9D2VK97"/>
<reference evidence="2" key="2">
    <citation type="submission" date="2021-09" db="EMBL/GenBank/DDBJ databases">
        <authorList>
            <person name="Gilroy R."/>
        </authorList>
    </citation>
    <scope>NUCLEOTIDE SEQUENCE</scope>
    <source>
        <strain evidence="2">USAMLcec12-2067</strain>
    </source>
</reference>
<reference evidence="2" key="1">
    <citation type="journal article" date="2021" name="PeerJ">
        <title>Extensive microbial diversity within the chicken gut microbiome revealed by metagenomics and culture.</title>
        <authorList>
            <person name="Gilroy R."/>
            <person name="Ravi A."/>
            <person name="Getino M."/>
            <person name="Pursley I."/>
            <person name="Horton D.L."/>
            <person name="Alikhan N.F."/>
            <person name="Baker D."/>
            <person name="Gharbi K."/>
            <person name="Hall N."/>
            <person name="Watson M."/>
            <person name="Adriaenssens E.M."/>
            <person name="Foster-Nyarko E."/>
            <person name="Jarju S."/>
            <person name="Secka A."/>
            <person name="Antonio M."/>
            <person name="Oren A."/>
            <person name="Chaudhuri R.R."/>
            <person name="La Ragione R."/>
            <person name="Hildebrand F."/>
            <person name="Pallen M.J."/>
        </authorList>
    </citation>
    <scope>NUCLEOTIDE SEQUENCE</scope>
    <source>
        <strain evidence="2">USAMLcec12-2067</strain>
    </source>
</reference>
<evidence type="ECO:0000313" key="3">
    <source>
        <dbReference type="Proteomes" id="UP000789325"/>
    </source>
</evidence>
<dbReference type="Proteomes" id="UP000789325">
    <property type="component" value="Unassembled WGS sequence"/>
</dbReference>
<evidence type="ECO:0000313" key="2">
    <source>
        <dbReference type="EMBL" id="HJH43184.1"/>
    </source>
</evidence>
<protein>
    <submittedName>
        <fullName evidence="2">Uncharacterized protein</fullName>
    </submittedName>
</protein>
<sequence>MFASFAFSTFVAAYSTMLMLRFAAGRPGRAKGMSLSFAARHFHLFERGKVEADIVRDVDDADDLVDASLDAFQIADEPDTAFAEPRDLDLGATGLLVPRVSGMSQFP</sequence>
<gene>
    <name evidence="2" type="ORF">K8V16_05240</name>
</gene>
<comment type="caution">
    <text evidence="2">The sequence shown here is derived from an EMBL/GenBank/DDBJ whole genome shotgun (WGS) entry which is preliminary data.</text>
</comment>
<keyword evidence="1" id="KW-1133">Transmembrane helix</keyword>
<keyword evidence="1" id="KW-0472">Membrane</keyword>
<organism evidence="2 3">
    <name type="scientific">Rubneribacter badeniensis</name>
    <dbReference type="NCBI Taxonomy" id="2070688"/>
    <lineage>
        <taxon>Bacteria</taxon>
        <taxon>Bacillati</taxon>
        <taxon>Actinomycetota</taxon>
        <taxon>Coriobacteriia</taxon>
        <taxon>Eggerthellales</taxon>
        <taxon>Eggerthellaceae</taxon>
        <taxon>Rubneribacter</taxon>
    </lineage>
</organism>
<name>A0A9D2VK97_9ACTN</name>